<evidence type="ECO:0000313" key="2">
    <source>
        <dbReference type="Proteomes" id="UP000304148"/>
    </source>
</evidence>
<organism evidence="1 2">
    <name type="scientific">Paenibacillus alvei</name>
    <name type="common">Bacillus alvei</name>
    <dbReference type="NCBI Taxonomy" id="44250"/>
    <lineage>
        <taxon>Bacteria</taxon>
        <taxon>Bacillati</taxon>
        <taxon>Bacillota</taxon>
        <taxon>Bacilli</taxon>
        <taxon>Bacillales</taxon>
        <taxon>Paenibacillaceae</taxon>
        <taxon>Paenibacillus</taxon>
    </lineage>
</organism>
<dbReference type="AlphaFoldDB" id="A0A383R792"/>
<proteinExistence type="predicted"/>
<evidence type="ECO:0000313" key="1">
    <source>
        <dbReference type="EMBL" id="SYX82955.1"/>
    </source>
</evidence>
<protein>
    <submittedName>
        <fullName evidence="1">Uncharacterized protein</fullName>
    </submittedName>
</protein>
<sequence>MVKVEWLTNLNISKAKSLSCIGAMVNSKIFEHISDFTFILKKRKINR</sequence>
<dbReference type="Proteomes" id="UP000304148">
    <property type="component" value="Chromosome"/>
</dbReference>
<accession>A0A383R792</accession>
<gene>
    <name evidence="1" type="ORF">PBLR_11377</name>
</gene>
<reference evidence="2" key="1">
    <citation type="submission" date="2018-08" db="EMBL/GenBank/DDBJ databases">
        <authorList>
            <person name="Chevrot R."/>
        </authorList>
    </citation>
    <scope>NUCLEOTIDE SEQUENCE [LARGE SCALE GENOMIC DNA]</scope>
</reference>
<dbReference type="EMBL" id="LS992241">
    <property type="protein sequence ID" value="SYX82955.1"/>
    <property type="molecule type" value="Genomic_DNA"/>
</dbReference>
<name>A0A383R792_PAEAL</name>